<keyword evidence="3" id="KW-1185">Reference proteome</keyword>
<evidence type="ECO:0000313" key="3">
    <source>
        <dbReference type="Proteomes" id="UP000078200"/>
    </source>
</evidence>
<evidence type="ECO:0000256" key="1">
    <source>
        <dbReference type="SAM" id="Phobius"/>
    </source>
</evidence>
<name>A0A1A9VKU8_GLOAU</name>
<sequence>MKFFLINNLVGKLEAVEVYVSGLVSIAFNVGTCTVLDDTVSWNEFLGIGFLLPFGQCVVYLTAQHLMTLRYALRKSLKSLAQLSGGGKIKGNKSLGPSYPLSLIIILQNRIIQSEDT</sequence>
<keyword evidence="1" id="KW-1133">Transmembrane helix</keyword>
<proteinExistence type="predicted"/>
<keyword evidence="1" id="KW-0812">Transmembrane</keyword>
<dbReference type="EnsemblMetazoa" id="GAUT040057-RA">
    <property type="protein sequence ID" value="GAUT040057-PA"/>
    <property type="gene ID" value="GAUT040057"/>
</dbReference>
<dbReference type="VEuPathDB" id="VectorBase:GAUT040057"/>
<keyword evidence="1" id="KW-0472">Membrane</keyword>
<protein>
    <submittedName>
        <fullName evidence="2">Uncharacterized protein</fullName>
    </submittedName>
</protein>
<accession>A0A1A9VKU8</accession>
<organism evidence="2 3">
    <name type="scientific">Glossina austeni</name>
    <name type="common">Savannah tsetse fly</name>
    <dbReference type="NCBI Taxonomy" id="7395"/>
    <lineage>
        <taxon>Eukaryota</taxon>
        <taxon>Metazoa</taxon>
        <taxon>Ecdysozoa</taxon>
        <taxon>Arthropoda</taxon>
        <taxon>Hexapoda</taxon>
        <taxon>Insecta</taxon>
        <taxon>Pterygota</taxon>
        <taxon>Neoptera</taxon>
        <taxon>Endopterygota</taxon>
        <taxon>Diptera</taxon>
        <taxon>Brachycera</taxon>
        <taxon>Muscomorpha</taxon>
        <taxon>Hippoboscoidea</taxon>
        <taxon>Glossinidae</taxon>
        <taxon>Glossina</taxon>
    </lineage>
</organism>
<dbReference type="Proteomes" id="UP000078200">
    <property type="component" value="Unassembled WGS sequence"/>
</dbReference>
<dbReference type="AlphaFoldDB" id="A0A1A9VKU8"/>
<evidence type="ECO:0000313" key="2">
    <source>
        <dbReference type="EnsemblMetazoa" id="GAUT040057-PA"/>
    </source>
</evidence>
<reference evidence="2" key="1">
    <citation type="submission" date="2020-05" db="UniProtKB">
        <authorList>
            <consortium name="EnsemblMetazoa"/>
        </authorList>
    </citation>
    <scope>IDENTIFICATION</scope>
    <source>
        <strain evidence="2">TTRI</strain>
    </source>
</reference>
<feature type="transmembrane region" description="Helical" evidence="1">
    <location>
        <begin position="45"/>
        <end position="63"/>
    </location>
</feature>